<gene>
    <name evidence="2" type="ORF">ESP70_014780</name>
</gene>
<dbReference type="AlphaFoldDB" id="A0A5M4FAZ1"/>
<comment type="caution">
    <text evidence="2">The sequence shown here is derived from an EMBL/GenBank/DDBJ whole genome shotgun (WGS) entry which is preliminary data.</text>
</comment>
<accession>A0A5M4FAZ1</accession>
<keyword evidence="1" id="KW-0732">Signal</keyword>
<name>A0A5M4FAZ1_9ACTN</name>
<feature type="chain" id="PRO_5024293481" evidence="1">
    <location>
        <begin position="30"/>
        <end position="307"/>
    </location>
</feature>
<reference evidence="2" key="1">
    <citation type="submission" date="2019-09" db="EMBL/GenBank/DDBJ databases">
        <authorList>
            <person name="Li J."/>
        </authorList>
    </citation>
    <scope>NUCLEOTIDE SEQUENCE [LARGE SCALE GENOMIC DNA]</scope>
    <source>
        <strain evidence="2">JCM 14732</strain>
    </source>
</reference>
<proteinExistence type="predicted"/>
<evidence type="ECO:0000313" key="3">
    <source>
        <dbReference type="Proteomes" id="UP000380867"/>
    </source>
</evidence>
<evidence type="ECO:0000256" key="1">
    <source>
        <dbReference type="SAM" id="SignalP"/>
    </source>
</evidence>
<dbReference type="RefSeq" id="WP_149690084.1">
    <property type="nucleotide sequence ID" value="NZ_SDPQ02000003.1"/>
</dbReference>
<evidence type="ECO:0000313" key="2">
    <source>
        <dbReference type="EMBL" id="KAA1395419.1"/>
    </source>
</evidence>
<sequence>MRTTTAVRLGAAFTASALALSLGVGSATAEDSSTSTPTQTAKLGMVKTDTGAPKIKLSDARQLAKTPIGRSSRAAAPSVTEAEHDLTAFGQKHIVLSEPGEDFIYEGNPIVTNPGTVYSLMSDLTVRGVNRGPHEVAFFGALPPYVDSETGDPLAGLLVNTFTIPLGKANLGPTDIYTQTTPGTWDGLAPQTDDTIGGTFYIRRATGSTAPSTKYPFEIYRVGGKIKFTANNWKIFQPSTGKYVGLGSIKLQYRHSNGTYSTLKTMSLNSYGTGYYWRTDSTKRRYRLLISTTDTAQGSYSETSPSI</sequence>
<protein>
    <submittedName>
        <fullName evidence="2">Uncharacterized protein</fullName>
    </submittedName>
</protein>
<dbReference type="OrthoDB" id="9820646at2"/>
<organism evidence="2 3">
    <name type="scientific">Aeromicrobium ginsengisoli</name>
    <dbReference type="NCBI Taxonomy" id="363867"/>
    <lineage>
        <taxon>Bacteria</taxon>
        <taxon>Bacillati</taxon>
        <taxon>Actinomycetota</taxon>
        <taxon>Actinomycetes</taxon>
        <taxon>Propionibacteriales</taxon>
        <taxon>Nocardioidaceae</taxon>
        <taxon>Aeromicrobium</taxon>
    </lineage>
</organism>
<dbReference type="EMBL" id="SDPQ02000003">
    <property type="protein sequence ID" value="KAA1395419.1"/>
    <property type="molecule type" value="Genomic_DNA"/>
</dbReference>
<keyword evidence="3" id="KW-1185">Reference proteome</keyword>
<dbReference type="Proteomes" id="UP000380867">
    <property type="component" value="Unassembled WGS sequence"/>
</dbReference>
<feature type="signal peptide" evidence="1">
    <location>
        <begin position="1"/>
        <end position="29"/>
    </location>
</feature>